<evidence type="ECO:0000256" key="1">
    <source>
        <dbReference type="SAM" id="MobiDB-lite"/>
    </source>
</evidence>
<feature type="compositionally biased region" description="Basic residues" evidence="1">
    <location>
        <begin position="59"/>
        <end position="73"/>
    </location>
</feature>
<protein>
    <submittedName>
        <fullName evidence="2">Uncharacterized protein</fullName>
    </submittedName>
</protein>
<sequence>MSTNGSSGAEAIARDSGCPRVIREGQATGQMWGSGQPTDAPRRQGDGFDELTPADRRPKLSSRQRKAAKPFWS</sequence>
<accession>A0A212LJD0</accession>
<proteinExistence type="predicted"/>
<reference evidence="2" key="1">
    <citation type="submission" date="2016-08" db="EMBL/GenBank/DDBJ databases">
        <authorList>
            <person name="Seilhamer J.J."/>
        </authorList>
    </citation>
    <scope>NUCLEOTIDE SEQUENCE</scope>
    <source>
        <strain evidence="2">86</strain>
    </source>
</reference>
<feature type="compositionally biased region" description="Polar residues" evidence="1">
    <location>
        <begin position="27"/>
        <end position="37"/>
    </location>
</feature>
<evidence type="ECO:0000313" key="2">
    <source>
        <dbReference type="EMBL" id="SCM77633.1"/>
    </source>
</evidence>
<organism evidence="2">
    <name type="scientific">uncultured Pleomorphomonas sp</name>
    <dbReference type="NCBI Taxonomy" id="442121"/>
    <lineage>
        <taxon>Bacteria</taxon>
        <taxon>Pseudomonadati</taxon>
        <taxon>Pseudomonadota</taxon>
        <taxon>Alphaproteobacteria</taxon>
        <taxon>Hyphomicrobiales</taxon>
        <taxon>Pleomorphomonadaceae</taxon>
        <taxon>Pleomorphomonas</taxon>
        <taxon>environmental samples</taxon>
    </lineage>
</organism>
<dbReference type="AlphaFoldDB" id="A0A212LJD0"/>
<gene>
    <name evidence="2" type="ORF">KL86PLE_41438</name>
</gene>
<dbReference type="EMBL" id="FMJD01000008">
    <property type="protein sequence ID" value="SCM77633.1"/>
    <property type="molecule type" value="Genomic_DNA"/>
</dbReference>
<feature type="region of interest" description="Disordered" evidence="1">
    <location>
        <begin position="1"/>
        <end position="73"/>
    </location>
</feature>
<name>A0A212LJD0_9HYPH</name>